<comment type="caution">
    <text evidence="2">The sequence shown here is derived from an EMBL/GenBank/DDBJ whole genome shotgun (WGS) entry which is preliminary data.</text>
</comment>
<evidence type="ECO:0000313" key="2">
    <source>
        <dbReference type="EMBL" id="EEP44772.1"/>
    </source>
</evidence>
<organism evidence="2 3">
    <name type="scientific">Collinsella intestinalis DSM 13280</name>
    <dbReference type="NCBI Taxonomy" id="521003"/>
    <lineage>
        <taxon>Bacteria</taxon>
        <taxon>Bacillati</taxon>
        <taxon>Actinomycetota</taxon>
        <taxon>Coriobacteriia</taxon>
        <taxon>Coriobacteriales</taxon>
        <taxon>Coriobacteriaceae</taxon>
        <taxon>Collinsella</taxon>
    </lineage>
</organism>
<accession>C4F8Z1</accession>
<gene>
    <name evidence="2" type="ORF">COLINT_02516</name>
</gene>
<proteinExistence type="predicted"/>
<reference evidence="2 3" key="1">
    <citation type="submission" date="2009-04" db="EMBL/GenBank/DDBJ databases">
        <authorList>
            <person name="Weinstock G."/>
            <person name="Sodergren E."/>
            <person name="Clifton S."/>
            <person name="Fulton L."/>
            <person name="Fulton B."/>
            <person name="Courtney L."/>
            <person name="Fronick C."/>
            <person name="Harrison M."/>
            <person name="Strong C."/>
            <person name="Farmer C."/>
            <person name="Delahaunty K."/>
            <person name="Markovic C."/>
            <person name="Hall O."/>
            <person name="Minx P."/>
            <person name="Tomlinson C."/>
            <person name="Mitreva M."/>
            <person name="Nelson J."/>
            <person name="Hou S."/>
            <person name="Wollam A."/>
            <person name="Pepin K.H."/>
            <person name="Johnson M."/>
            <person name="Bhonagiri V."/>
            <person name="Nash W.E."/>
            <person name="Warren W."/>
            <person name="Chinwalla A."/>
            <person name="Mardis E.R."/>
            <person name="Wilson R.K."/>
        </authorList>
    </citation>
    <scope>NUCLEOTIDE SEQUENCE [LARGE SCALE GENOMIC DNA]</scope>
    <source>
        <strain evidence="2 3">DSM 13280</strain>
    </source>
</reference>
<dbReference type="AlphaFoldDB" id="C4F8Z1"/>
<protein>
    <submittedName>
        <fullName evidence="2">Uncharacterized protein</fullName>
    </submittedName>
</protein>
<dbReference type="EMBL" id="ABXH02000008">
    <property type="protein sequence ID" value="EEP44772.1"/>
    <property type="molecule type" value="Genomic_DNA"/>
</dbReference>
<name>C4F8Z1_9ACTN</name>
<evidence type="ECO:0000313" key="3">
    <source>
        <dbReference type="Proteomes" id="UP000003295"/>
    </source>
</evidence>
<dbReference type="Proteomes" id="UP000003295">
    <property type="component" value="Unassembled WGS sequence"/>
</dbReference>
<dbReference type="HOGENOM" id="CLU_2408166_0_0_11"/>
<sequence>MRSAATCVQGLRPSKPRPRTLAASGGAAGRETIGPRPEYALNRPFSLNILHILRLETAIPDLASAILSLRCGRVGEHVVAGRARHAEDAALR</sequence>
<evidence type="ECO:0000256" key="1">
    <source>
        <dbReference type="SAM" id="MobiDB-lite"/>
    </source>
</evidence>
<feature type="region of interest" description="Disordered" evidence="1">
    <location>
        <begin position="1"/>
        <end position="35"/>
    </location>
</feature>